<dbReference type="InterPro" id="IPR003653">
    <property type="entry name" value="Peptidase_C48_C"/>
</dbReference>
<reference evidence="5" key="2">
    <citation type="submission" date="1999-05" db="EMBL/GenBank/DDBJ databases">
        <title>The A. thaliana Genome Sequencing Project.</title>
        <authorList>
            <person name="WashU"/>
        </authorList>
    </citation>
    <scope>NUCLEOTIDE SEQUENCE</scope>
</reference>
<dbReference type="GO" id="GO:0008234">
    <property type="term" value="F:cysteine-type peptidase activity"/>
    <property type="evidence" value="ECO:0007669"/>
    <property type="project" value="InterPro"/>
</dbReference>
<feature type="compositionally biased region" description="Basic and acidic residues" evidence="3">
    <location>
        <begin position="655"/>
        <end position="668"/>
    </location>
</feature>
<reference key="1">
    <citation type="journal article" date="1999" name="Nature">
        <title>Sequence and analysis of chromosome 4 of the plant Arabidopsis thaliana.</title>
        <authorList>
            <consortium name="EU"/>
            <consortium name="CSHL and WU Arabidopsis Sequencing Project"/>
            <person name="Mayer K."/>
            <person name="Schuller C."/>
            <person name="Wambutt R."/>
            <person name="Murphy G."/>
            <person name="Volckaert G."/>
            <person name="Pohl T."/>
            <person name="Dusterhoft A."/>
            <person name="Stiekema W."/>
            <person name="Entian K.D."/>
            <person name="Terryn N."/>
            <person name="Harris B."/>
            <person name="Ansorge W."/>
            <person name="Brandt P."/>
            <person name="Grivell L."/>
            <person name="Rieger M."/>
            <person name="Weichselgartner M."/>
            <person name="de Simone V."/>
            <person name="Obermaier B."/>
            <person name="Mache R."/>
            <person name="Muller M."/>
            <person name="Kreis M."/>
            <person name="Delseny M."/>
            <person name="Puigdomenech P."/>
            <person name="Watson M."/>
            <person name="Schmidtheini T."/>
            <person name="Reichert B."/>
            <person name="Portatelle D."/>
            <person name="Perez-Alonso M."/>
            <person name="Boutry M."/>
            <person name="Bancroft I."/>
            <person name="Vos P."/>
            <person name="Hoheisel J."/>
            <person name="Zimmermann W."/>
            <person name="Wedler H."/>
            <person name="Ridley P."/>
            <person name="Langham S.A."/>
            <person name="McCullagh B."/>
            <person name="Bilham L."/>
            <person name="Robben J."/>
            <person name="Van der Schueren J."/>
            <person name="Grymonprez B."/>
            <person name="Chuang Y.J."/>
            <person name="Vandenbussche F."/>
            <person name="Braeken M."/>
            <person name="Weltjens I."/>
            <person name="Voet M."/>
            <person name="Bastiaens I."/>
            <person name="Aert R."/>
            <person name="Defoor E."/>
            <person name="Weitzenegger T."/>
            <person name="Bothe G."/>
            <person name="Ramsperger U."/>
            <person name="Hilbert H."/>
            <person name="Braun M."/>
            <person name="Holzer E."/>
            <person name="Brandt A."/>
            <person name="Peters S."/>
            <person name="van Staveren M."/>
            <person name="Dirske W."/>
            <person name="Mooijman P."/>
            <person name="Klein Lankhorst R."/>
            <person name="Rose M."/>
            <person name="Hauf J."/>
            <person name="Kotter P."/>
            <person name="Berneiser S."/>
            <person name="Hempel S."/>
            <person name="Feldpausch M."/>
            <person name="Lamberth S."/>
            <person name="Van den Daele H."/>
            <person name="De Keyser A."/>
            <person name="Buysshaert C."/>
            <person name="Gielen J."/>
            <person name="Villarroel R."/>
            <person name="De Clercq R."/>
            <person name="Van Montagu M."/>
            <person name="Rogers J."/>
            <person name="Cronin A."/>
            <person name="Quail M."/>
            <person name="Bray-Allen S."/>
            <person name="Clark L."/>
            <person name="Doggett J."/>
            <person name="Hall S."/>
            <person name="Kay M."/>
            <person name="Lennard N."/>
            <person name="McLay K."/>
            <person name="Mayes R."/>
            <person name="Pettett A."/>
            <person name="Rajandream M.A."/>
            <person name="Lyne M."/>
            <person name="Benes V."/>
            <person name="Rechmann S."/>
            <person name="Borkova D."/>
            <person name="Blocker H."/>
            <person name="Scharfe M."/>
            <person name="Grimm M."/>
            <person name="Lohnert T.H."/>
            <person name="Dose S."/>
            <person name="de Haan M."/>
            <person name="Maarse A."/>
            <person name="Schafer M."/>
            <person name="Muller-Auer S."/>
            <person name="Gabel C."/>
            <person name="Fuchs M."/>
            <person name="Fartmann B."/>
            <person name="Granderath K."/>
            <person name="Dauner D."/>
            <person name="Herzl A."/>
            <person name="Neumann S."/>
            <person name="Argiriou A."/>
            <person name="Vitale D."/>
            <person name="Liguori R."/>
            <person name="Piravandi E."/>
            <person name="Massenet O."/>
            <person name="Quigley F."/>
            <person name="Clabauld G."/>
            <person name="Mundlein A."/>
            <person name="Felber R."/>
            <person name="Schnabl S."/>
            <person name="Hiller R."/>
            <person name="Schmidt W."/>
            <person name="Lecharny A."/>
            <person name="Aubourg S."/>
            <person name="Chefdor F."/>
            <person name="Cooke R."/>
            <person name="Berger C."/>
            <person name="Montfort A."/>
            <person name="Casacuberta E."/>
            <person name="Gibbons T."/>
            <person name="Weber N."/>
            <person name="Vandenbol M."/>
            <person name="Bargues M."/>
            <person name="Terol J."/>
            <person name="Torres A."/>
            <person name="Perez-Perez A."/>
            <person name="Purnelle B."/>
            <person name="Bent E."/>
            <person name="Johnson S."/>
            <person name="Tacon D."/>
            <person name="Jesse T."/>
            <person name="Heijnen L."/>
            <person name="Schwarz S."/>
            <person name="Scholler P."/>
            <person name="Heber S."/>
            <person name="Francs P."/>
            <person name="Bielke C."/>
            <person name="Frishman D."/>
            <person name="Haase D."/>
            <person name="Lemcke K."/>
            <person name="Mewes H.W."/>
            <person name="Stocker S."/>
            <person name="Zaccaria P."/>
            <person name="Bevan M."/>
            <person name="Wilson R.K."/>
            <person name="de la Bastide M."/>
            <person name="Habermann K."/>
            <person name="Parnell L."/>
            <person name="Dedhia N."/>
            <person name="Gnoj L."/>
            <person name="Schutz K."/>
            <person name="Huang E."/>
            <person name="Spiegel L."/>
            <person name="Sehkon M."/>
            <person name="Murray J."/>
            <person name="Sheet P."/>
            <person name="Cordes M."/>
            <person name="Abu-Threideh J."/>
            <person name="Stoneking T."/>
            <person name="Kalicki J."/>
            <person name="Graves T."/>
            <person name="Harmon G."/>
            <person name="Edwards J."/>
            <person name="Latreille P."/>
            <person name="Courtney L."/>
            <person name="Cloud J."/>
            <person name="Abbott A."/>
            <person name="Scott K."/>
            <person name="Johnson D."/>
            <person name="Minx P."/>
            <person name="Bentley D."/>
            <person name="Fulton B."/>
            <person name="Miller N."/>
            <person name="Greco T."/>
            <person name="Kemp K."/>
            <person name="Kramer J."/>
            <person name="Fulton L."/>
            <person name="Mardis E."/>
            <person name="Dante M."/>
            <person name="Pepin K."/>
            <person name="Hillier L."/>
            <person name="Nelson J."/>
            <person name="Spieth J."/>
            <person name="Ryan E."/>
            <person name="Andrews S."/>
            <person name="Geisel C."/>
            <person name="Layman D."/>
            <person name="Du H."/>
            <person name="Ali J."/>
            <person name="Berghoff A."/>
            <person name="Jones K."/>
            <person name="Drone K."/>
            <person name="Cotton M."/>
            <person name="Joshu C."/>
            <person name="Antonoiu B."/>
            <person name="Zidanic M."/>
            <person name="Strong C."/>
            <person name="Sun H."/>
            <person name="Lamar B."/>
            <person name="Yordan C."/>
            <person name="Ma P."/>
            <person name="Zhong J."/>
            <person name="Preston R."/>
            <person name="Vil D."/>
            <person name="Shekher M."/>
            <person name="Matero A."/>
            <person name="Shah R."/>
            <person name="Swaby I.K."/>
            <person name="O'Shaughnessy A."/>
            <person name="Rodriguez M."/>
            <person name="Hoffmann J."/>
            <person name="Till S."/>
            <person name="Granat S."/>
            <person name="Shohdy N."/>
            <person name="Hasegawa A."/>
            <person name="Hameed A."/>
            <person name="Lodhi M."/>
            <person name="Johnson A."/>
            <person name="Chen E."/>
            <person name="Marra M."/>
            <person name="Martienssen R."/>
            <person name="McCombie W.R."/>
        </authorList>
    </citation>
    <scope>NUCLEOTIDE SEQUENCE [LARGE SCALE GENOMIC DNA]</scope>
    <source>
        <strain>cv. Columbia</strain>
    </source>
</reference>
<organism evidence="5">
    <name type="scientific">Arabidopsis thaliana</name>
    <name type="common">Mouse-ear cress</name>
    <dbReference type="NCBI Taxonomy" id="3702"/>
    <lineage>
        <taxon>Eukaryota</taxon>
        <taxon>Viridiplantae</taxon>
        <taxon>Streptophyta</taxon>
        <taxon>Embryophyta</taxon>
        <taxon>Tracheophyta</taxon>
        <taxon>Spermatophyta</taxon>
        <taxon>Magnoliopsida</taxon>
        <taxon>eudicotyledons</taxon>
        <taxon>Gunneridae</taxon>
        <taxon>Pentapetalae</taxon>
        <taxon>rosids</taxon>
        <taxon>malvids</taxon>
        <taxon>Brassicales</taxon>
        <taxon>Brassicaceae</taxon>
        <taxon>Camelineae</taxon>
        <taxon>Arabidopsis</taxon>
    </lineage>
</organism>
<evidence type="ECO:0000256" key="2">
    <source>
        <dbReference type="ARBA" id="ARBA00022801"/>
    </source>
</evidence>
<dbReference type="PIR" id="F85075">
    <property type="entry name" value="F85075"/>
</dbReference>
<feature type="compositionally biased region" description="Basic and acidic residues" evidence="3">
    <location>
        <begin position="328"/>
        <end position="344"/>
    </location>
</feature>
<feature type="region of interest" description="Disordered" evidence="3">
    <location>
        <begin position="655"/>
        <end position="684"/>
    </location>
</feature>
<dbReference type="EMBL" id="AF147259">
    <property type="protein sequence ID" value="AAD29779.1"/>
    <property type="molecule type" value="Genomic_DNA"/>
</dbReference>
<accession>Q9XH27</accession>
<feature type="region of interest" description="Disordered" evidence="3">
    <location>
        <begin position="46"/>
        <end position="116"/>
    </location>
</feature>
<evidence type="ECO:0000313" key="5">
    <source>
        <dbReference type="EMBL" id="AAD29779.1"/>
    </source>
</evidence>
<evidence type="ECO:0000259" key="4">
    <source>
        <dbReference type="Pfam" id="PF02902"/>
    </source>
</evidence>
<feature type="region of interest" description="Disordered" evidence="3">
    <location>
        <begin position="273"/>
        <end position="350"/>
    </location>
</feature>
<dbReference type="Pfam" id="PF02902">
    <property type="entry name" value="Peptidase_C48"/>
    <property type="match status" value="1"/>
</dbReference>
<protein>
    <submittedName>
        <fullName evidence="5">F10A2.9 protein</fullName>
    </submittedName>
</protein>
<evidence type="ECO:0000256" key="3">
    <source>
        <dbReference type="SAM" id="MobiDB-lite"/>
    </source>
</evidence>
<gene>
    <name evidence="5" type="primary">F10A2.9</name>
    <name evidence="6" type="ordered locus">At4g07680</name>
</gene>
<feature type="domain" description="Ubiquitin-like protease family profile" evidence="4">
    <location>
        <begin position="467"/>
        <end position="560"/>
    </location>
</feature>
<proteinExistence type="predicted"/>
<dbReference type="EMBL" id="AL161506">
    <property type="protein sequence ID" value="CAB81138.1"/>
    <property type="molecule type" value="Genomic_DNA"/>
</dbReference>
<reference evidence="6" key="5">
    <citation type="submission" date="2000-03" db="EMBL/GenBank/DDBJ databases">
        <authorList>
            <person name="EU Arabidopsis sequencing project"/>
        </authorList>
    </citation>
    <scope>NUCLEOTIDE SEQUENCE</scope>
</reference>
<keyword evidence="2" id="KW-0378">Hydrolase</keyword>
<feature type="compositionally biased region" description="Polar residues" evidence="3">
    <location>
        <begin position="202"/>
        <end position="231"/>
    </location>
</feature>
<keyword evidence="1" id="KW-0645">Protease</keyword>
<reference evidence="5" key="3">
    <citation type="submission" date="1999-05" db="EMBL/GenBank/DDBJ databases">
        <title>The sequence of A. thaliana F10A2.</title>
        <authorList>
            <person name="Joshu C."/>
            <person name="Bauer C."/>
            <person name="Hotic M."/>
        </authorList>
    </citation>
    <scope>NUCLEOTIDE SEQUENCE</scope>
</reference>
<dbReference type="GO" id="GO:0006508">
    <property type="term" value="P:proteolysis"/>
    <property type="evidence" value="ECO:0007669"/>
    <property type="project" value="UniProtKB-KW"/>
</dbReference>
<feature type="region of interest" description="Disordered" evidence="3">
    <location>
        <begin position="199"/>
        <end position="242"/>
    </location>
</feature>
<reference evidence="5" key="4">
    <citation type="submission" date="1999-08" db="EMBL/GenBank/DDBJ databases">
        <authorList>
            <person name="Waterston R."/>
        </authorList>
    </citation>
    <scope>NUCLEOTIDE SEQUENCE</scope>
</reference>
<evidence type="ECO:0000313" key="6">
    <source>
        <dbReference type="EMBL" id="CAB81138.1"/>
    </source>
</evidence>
<dbReference type="AlphaFoldDB" id="Q9XH27"/>
<name>Q9XH27_ARATH</name>
<sequence>MVEKAELSELFHSWPDQLEDPTLDNLIQDLHEVKLVKGYWDVKTSEKKKKLVKDKEAEVSESPAKKQKVSQSEDVDSLEKDAEKKKKKKNKKKEVAVESDEDEDVRSREQDGQGELESLVDVVSNLISPLNSRFDTVDTSIKEMSSRLDVIGGQIESRVEAKFEGRFGSIENDVKQIKEQLKAIADSKSSSYIRDIFLAKPQPQTQEDNPKAQTQKTPNVPKKTTNNQSATPSPPPSKQADVGVCRNLEGEFDKVSIVSDFDFVETVSPLNCRLRSRKPPVPNVPKQKKEKTLNELIQKPPARRGRKPSQQPKKVPPTVPKITIKNPKPSEEAKEKAEEAKEKAEEDSDVVDVTDKVVSEYNEMLPESDEDEEETKRLKSVKEIRLKTVKLAPDGSSLINPEAMPTHTFPVTGDNGLSCMRKGCLPSRAIYDPLAPQTTFGIGVDEVLFYSVLMAERKDWPDPKHGWLGDDHIAGYMKVLTMRLLRDLTPYYSEHVMILDPWFTSMWTRDYTQWTMKPKRVSFKGTAYESWINDTGGEDPTNKKWITDVDHLYAILHTGGSNKRRCVDDGPNKWPSVDDSPTLKLYEQEKRFKSVISYIRSNIRETAEAHLLDIKLHEKEAELKVLRRVQRMGDGFNVEEEIEKVLAQVGKAYREQRERPVSSIDGEKLGYGSTGRPISESDEE</sequence>
<evidence type="ECO:0000256" key="1">
    <source>
        <dbReference type="ARBA" id="ARBA00022670"/>
    </source>
</evidence>